<sequence length="102" mass="10713">MRPPGARDGCVPLRVVGSDAEEGDGVGVEDRAGLLRREYGVFDVADGGAEEIPRFVGKSVPRTIRSTAARRAGVCPCPTLSYQRRRAATDGFSGVSGASQAY</sequence>
<protein>
    <submittedName>
        <fullName evidence="1">Uncharacterized protein</fullName>
    </submittedName>
</protein>
<name>A0ABP9J2S7_9ACTN</name>
<keyword evidence="2" id="KW-1185">Reference proteome</keyword>
<evidence type="ECO:0000313" key="2">
    <source>
        <dbReference type="Proteomes" id="UP001501759"/>
    </source>
</evidence>
<dbReference type="Proteomes" id="UP001501759">
    <property type="component" value="Unassembled WGS sequence"/>
</dbReference>
<organism evidence="1 2">
    <name type="scientific">Streptomyces siamensis</name>
    <dbReference type="NCBI Taxonomy" id="1274986"/>
    <lineage>
        <taxon>Bacteria</taxon>
        <taxon>Bacillati</taxon>
        <taxon>Actinomycetota</taxon>
        <taxon>Actinomycetes</taxon>
        <taxon>Kitasatosporales</taxon>
        <taxon>Streptomycetaceae</taxon>
        <taxon>Streptomyces</taxon>
    </lineage>
</organism>
<comment type="caution">
    <text evidence="1">The sequence shown here is derived from an EMBL/GenBank/DDBJ whole genome shotgun (WGS) entry which is preliminary data.</text>
</comment>
<accession>A0ABP9J2S7</accession>
<reference evidence="2" key="1">
    <citation type="journal article" date="2019" name="Int. J. Syst. Evol. Microbiol.">
        <title>The Global Catalogue of Microorganisms (GCM) 10K type strain sequencing project: providing services to taxonomists for standard genome sequencing and annotation.</title>
        <authorList>
            <consortium name="The Broad Institute Genomics Platform"/>
            <consortium name="The Broad Institute Genome Sequencing Center for Infectious Disease"/>
            <person name="Wu L."/>
            <person name="Ma J."/>
        </authorList>
    </citation>
    <scope>NUCLEOTIDE SEQUENCE [LARGE SCALE GENOMIC DNA]</scope>
    <source>
        <strain evidence="2">JCM 18409</strain>
    </source>
</reference>
<evidence type="ECO:0000313" key="1">
    <source>
        <dbReference type="EMBL" id="GAA5017159.1"/>
    </source>
</evidence>
<gene>
    <name evidence="1" type="ORF">GCM10023335_43550</name>
</gene>
<proteinExistence type="predicted"/>
<dbReference type="EMBL" id="BAABKB010000016">
    <property type="protein sequence ID" value="GAA5017159.1"/>
    <property type="molecule type" value="Genomic_DNA"/>
</dbReference>